<comment type="caution">
    <text evidence="4">The sequence shown here is derived from an EMBL/GenBank/DDBJ whole genome shotgun (WGS) entry which is preliminary data.</text>
</comment>
<evidence type="ECO:0000259" key="3">
    <source>
        <dbReference type="PROSITE" id="PS50217"/>
    </source>
</evidence>
<evidence type="ECO:0000256" key="2">
    <source>
        <dbReference type="SAM" id="MobiDB-lite"/>
    </source>
</evidence>
<dbReference type="GO" id="GO:0003700">
    <property type="term" value="F:DNA-binding transcription factor activity"/>
    <property type="evidence" value="ECO:0007669"/>
    <property type="project" value="InterPro"/>
</dbReference>
<feature type="compositionally biased region" description="Polar residues" evidence="2">
    <location>
        <begin position="279"/>
        <end position="290"/>
    </location>
</feature>
<evidence type="ECO:0000313" key="5">
    <source>
        <dbReference type="Proteomes" id="UP001150266"/>
    </source>
</evidence>
<feature type="region of interest" description="Disordered" evidence="2">
    <location>
        <begin position="171"/>
        <end position="213"/>
    </location>
</feature>
<feature type="region of interest" description="Disordered" evidence="2">
    <location>
        <begin position="305"/>
        <end position="387"/>
    </location>
</feature>
<dbReference type="Gene3D" id="3.30.160.60">
    <property type="entry name" value="Classic Zinc Finger"/>
    <property type="match status" value="1"/>
</dbReference>
<feature type="compositionally biased region" description="Low complexity" evidence="2">
    <location>
        <begin position="175"/>
        <end position="193"/>
    </location>
</feature>
<dbReference type="CDD" id="cd12193">
    <property type="entry name" value="bZIP_GCN4"/>
    <property type="match status" value="1"/>
</dbReference>
<feature type="compositionally biased region" description="Basic and acidic residues" evidence="2">
    <location>
        <begin position="332"/>
        <end position="354"/>
    </location>
</feature>
<dbReference type="OrthoDB" id="2937662at2759"/>
<evidence type="ECO:0000256" key="1">
    <source>
        <dbReference type="SAM" id="Coils"/>
    </source>
</evidence>
<proteinExistence type="predicted"/>
<accession>A0A9W9AFS9</accession>
<dbReference type="SUPFAM" id="SSF57959">
    <property type="entry name" value="Leucine zipper domain"/>
    <property type="match status" value="1"/>
</dbReference>
<dbReference type="PROSITE" id="PS50217">
    <property type="entry name" value="BZIP"/>
    <property type="match status" value="1"/>
</dbReference>
<gene>
    <name evidence="4" type="ORF">J3R30DRAFT_3700293</name>
</gene>
<reference evidence="4" key="1">
    <citation type="submission" date="2022-08" db="EMBL/GenBank/DDBJ databases">
        <title>A Global Phylogenomic Analysis of the Shiitake Genus Lentinula.</title>
        <authorList>
            <consortium name="DOE Joint Genome Institute"/>
            <person name="Sierra-Patev S."/>
            <person name="Min B."/>
            <person name="Naranjo-Ortiz M."/>
            <person name="Looney B."/>
            <person name="Konkel Z."/>
            <person name="Slot J.C."/>
            <person name="Sakamoto Y."/>
            <person name="Steenwyk J.L."/>
            <person name="Rokas A."/>
            <person name="Carro J."/>
            <person name="Camarero S."/>
            <person name="Ferreira P."/>
            <person name="Molpeceres G."/>
            <person name="Ruiz-Duenas F.J."/>
            <person name="Serrano A."/>
            <person name="Henrissat B."/>
            <person name="Drula E."/>
            <person name="Hughes K.W."/>
            <person name="Mata J.L."/>
            <person name="Ishikawa N.K."/>
            <person name="Vargas-Isla R."/>
            <person name="Ushijima S."/>
            <person name="Smith C.A."/>
            <person name="Ahrendt S."/>
            <person name="Andreopoulos W."/>
            <person name="He G."/>
            <person name="Labutti K."/>
            <person name="Lipzen A."/>
            <person name="Ng V."/>
            <person name="Riley R."/>
            <person name="Sandor L."/>
            <person name="Barry K."/>
            <person name="Martinez A.T."/>
            <person name="Xiao Y."/>
            <person name="Gibbons J.G."/>
            <person name="Terashima K."/>
            <person name="Grigoriev I.V."/>
            <person name="Hibbett D.S."/>
        </authorList>
    </citation>
    <scope>NUCLEOTIDE SEQUENCE</scope>
    <source>
        <strain evidence="4">JLM2183</strain>
    </source>
</reference>
<feature type="coiled-coil region" evidence="1">
    <location>
        <begin position="394"/>
        <end position="421"/>
    </location>
</feature>
<dbReference type="EMBL" id="JAOTPV010000006">
    <property type="protein sequence ID" value="KAJ4480854.1"/>
    <property type="molecule type" value="Genomic_DNA"/>
</dbReference>
<name>A0A9W9AFS9_9AGAR</name>
<sequence length="435" mass="48307">MESSSNTYRWGDVSSALLPTPLKDKAASLRRAYNSELIYSRQHRQGNILEDYLFSYQNALTTLYPLKSYSQPSDWKFSASGDLESPLKSLVTHNVPQDRLPDFQSLSRNYSRMLANESDDHRICPSVAPLPELQSEDGADSQLPAFDSLADPTASEFLREDLFTTDYLSSPLDASTGTDSPSSSLFSSPIMESMDSDDSGWRNAGGNIDSITQPMANNLSSVLQSKRSASVAGRSSLNSTAKNFTNSLPAIVSVSDSTYGSLYSPQRPPSFQPGIAMSPTPTRTAYTSSSMKVANGTRPYITLNDIVPLDAPTRPRRYFPPSASSNSPKSAENQKRAHAEAFNGDGHDETSKDDELSDALSEGLDATESEKLARKRRRSTLAARKSRRRKLEYQLMLEAKVEDLEKRREKWRTRCAILQDILKSRDADFKFEEED</sequence>
<feature type="compositionally biased region" description="Basic residues" evidence="2">
    <location>
        <begin position="373"/>
        <end position="387"/>
    </location>
</feature>
<evidence type="ECO:0000313" key="4">
    <source>
        <dbReference type="EMBL" id="KAJ4480854.1"/>
    </source>
</evidence>
<dbReference type="AlphaFoldDB" id="A0A9W9AFS9"/>
<protein>
    <recommendedName>
        <fullName evidence="3">BZIP domain-containing protein</fullName>
    </recommendedName>
</protein>
<feature type="compositionally biased region" description="Low complexity" evidence="2">
    <location>
        <begin position="320"/>
        <end position="331"/>
    </location>
</feature>
<dbReference type="InterPro" id="IPR046347">
    <property type="entry name" value="bZIP_sf"/>
</dbReference>
<keyword evidence="1" id="KW-0175">Coiled coil</keyword>
<dbReference type="InterPro" id="IPR004827">
    <property type="entry name" value="bZIP"/>
</dbReference>
<feature type="region of interest" description="Disordered" evidence="2">
    <location>
        <begin position="270"/>
        <end position="290"/>
    </location>
</feature>
<feature type="domain" description="BZIP" evidence="3">
    <location>
        <begin position="369"/>
        <end position="420"/>
    </location>
</feature>
<keyword evidence="5" id="KW-1185">Reference proteome</keyword>
<organism evidence="4 5">
    <name type="scientific">Lentinula aciculospora</name>
    <dbReference type="NCBI Taxonomy" id="153920"/>
    <lineage>
        <taxon>Eukaryota</taxon>
        <taxon>Fungi</taxon>
        <taxon>Dikarya</taxon>
        <taxon>Basidiomycota</taxon>
        <taxon>Agaricomycotina</taxon>
        <taxon>Agaricomycetes</taxon>
        <taxon>Agaricomycetidae</taxon>
        <taxon>Agaricales</taxon>
        <taxon>Marasmiineae</taxon>
        <taxon>Omphalotaceae</taxon>
        <taxon>Lentinula</taxon>
    </lineage>
</organism>
<dbReference type="Proteomes" id="UP001150266">
    <property type="component" value="Unassembled WGS sequence"/>
</dbReference>